<accession>A0A5M6IYP7</accession>
<keyword evidence="2" id="KW-1185">Reference proteome</keyword>
<dbReference type="OrthoDB" id="8146758at2"/>
<dbReference type="RefSeq" id="WP_150039581.1">
    <property type="nucleotide sequence ID" value="NZ_OW485601.1"/>
</dbReference>
<reference evidence="1 2" key="1">
    <citation type="submission" date="2019-09" db="EMBL/GenBank/DDBJ databases">
        <title>Genome sequence of Rhodovastum atsumiense, a diverse member of the Acetobacteraceae family of non-sulfur purple photosynthetic bacteria.</title>
        <authorList>
            <person name="Meyer T."/>
            <person name="Kyndt J."/>
        </authorList>
    </citation>
    <scope>NUCLEOTIDE SEQUENCE [LARGE SCALE GENOMIC DNA]</scope>
    <source>
        <strain evidence="1 2">DSM 21279</strain>
    </source>
</reference>
<comment type="caution">
    <text evidence="1">The sequence shown here is derived from an EMBL/GenBank/DDBJ whole genome shotgun (WGS) entry which is preliminary data.</text>
</comment>
<dbReference type="Proteomes" id="UP000325255">
    <property type="component" value="Unassembled WGS sequence"/>
</dbReference>
<dbReference type="AlphaFoldDB" id="A0A5M6IYP7"/>
<dbReference type="EMBL" id="VWPK01000006">
    <property type="protein sequence ID" value="KAA5613470.1"/>
    <property type="molecule type" value="Genomic_DNA"/>
</dbReference>
<name>A0A5M6IYP7_9PROT</name>
<sequence>MIVQQGAINLAAVQVPGVIVQIVPPAISPILGVPSNGVAFVGTASWGPVNSPAIVGSYADYAAKFGPLKNRPFDMGTHVAAAYQQGANDFRCVRVTDGTDTVAVCVFNYEAGSPSTSSLALPSLYTGSYGNNTIVTLSPGTRAGSWKLTVSLPGMVPEVFDNVAAPTPAAFWSNLADAVNHGQGPNRGPSQIVFAQVGSRTAIAPAAGSTANGGSGSLTGMVGGTDGADGVTAASIVGSDGTGANRSGIYATRGCGTALLDPCDLTDTTHWANVAAFALAEGMYAVLAHPAGTAIGTAVAATAAANVDSYAVKVLHGDWCYWSDTVSAVTRAISPQGFVAGRLANLSPQHSGLNKPLAGIVGTQKTAANQVYAQADLLALRQAGIGVIVTPGPGGQRAYTLAFGCNAGSNTGTNGDNYSRLTNFLAPTLNQAMGSEIGRLQSGEQRRAALAKLDQFLASLWQQGIIGNASGDYPNGPQPWSLTLDDSNNPPDRVALGFEQIDLKVQYLSVILNLLVNLEAGQSVQITRAPVAA</sequence>
<dbReference type="Gene3D" id="3.40.50.11780">
    <property type="match status" value="1"/>
</dbReference>
<organism evidence="1 2">
    <name type="scientific">Rhodovastum atsumiense</name>
    <dbReference type="NCBI Taxonomy" id="504468"/>
    <lineage>
        <taxon>Bacteria</taxon>
        <taxon>Pseudomonadati</taxon>
        <taxon>Pseudomonadota</taxon>
        <taxon>Alphaproteobacteria</taxon>
        <taxon>Acetobacterales</taxon>
        <taxon>Acetobacteraceae</taxon>
        <taxon>Rhodovastum</taxon>
    </lineage>
</organism>
<proteinExistence type="predicted"/>
<evidence type="ECO:0000313" key="2">
    <source>
        <dbReference type="Proteomes" id="UP000325255"/>
    </source>
</evidence>
<evidence type="ECO:0000313" key="1">
    <source>
        <dbReference type="EMBL" id="KAA5613470.1"/>
    </source>
</evidence>
<protein>
    <submittedName>
        <fullName evidence="1">Phage tail protein</fullName>
    </submittedName>
</protein>
<gene>
    <name evidence="1" type="ORF">F1189_05285</name>
</gene>